<evidence type="ECO:0000256" key="2">
    <source>
        <dbReference type="ARBA" id="ARBA00004942"/>
    </source>
</evidence>
<keyword evidence="7" id="KW-0949">S-adenosyl-L-methionine</keyword>
<evidence type="ECO:0000313" key="17">
    <source>
        <dbReference type="EMBL" id="GCE97440.1"/>
    </source>
</evidence>
<dbReference type="FunFam" id="3.20.20.70:FF:000011">
    <property type="entry name" value="Biotin synthase"/>
    <property type="match status" value="1"/>
</dbReference>
<evidence type="ECO:0000256" key="14">
    <source>
        <dbReference type="SAM" id="Phobius"/>
    </source>
</evidence>
<dbReference type="SFLD" id="SFLDG01278">
    <property type="entry name" value="biotin_synthase_like"/>
    <property type="match status" value="1"/>
</dbReference>
<dbReference type="Gene3D" id="3.20.20.70">
    <property type="entry name" value="Aldolase class I"/>
    <property type="match status" value="1"/>
</dbReference>
<sequence length="657" mass="74752">MLYFIVLSILCTVTTAWPIGRQQRVSQENVPYTKIQTLQSRILNSDSSGLVKSLYEHVLTFNAASSGTLHQSLDDVSQAVLLNLATAAILDNTSSSVATLQYLTRLQMAAQEIKLHFSSSGNRFSPSYWTLEIPFQFTLKSTMAYRYWQLNNLQYQAIHHLNGSLLLQETFIKVRDITILLEASFYMLSQLKALGSQQLYQTCQPILTNFFQPLLHNSLSKENFHSLQERVKSLSEENVYRHRYSEMALASLLVILLVSSTILLLPLMCKEYHDRLMITRCIFYLVGIQAIMNCSKVLRRFSTSVRQRRSAAVDTLEYAISLQQPQHHWTKEQLATIYHTPLLELVHQAQRQHRKWQDANKVQLCTLMNIKEGGCSEDCKYCSQSTRHDTGVQASRMVKVEDVIEEAQEAKKNGSTRFCMGAAWRDMQGRKSALSRISQMISAVNKMGMETCVTLGMLDELQAKQLKKAGLTAYNHNVDTSREHYSKIISTRSYEDRLRTVKNVQDSGIKACCGGILGLGETEEDHIGFLHTLANMSPHPESLPINRLVPIAGTTIMEDLNKPGAKKLKFDEILRTISTARIIMPKSIIRLAAGRYTMKDHEQFLCFLAGCNSIFTGKRMLTTMCNGWEEDKALLERWGLEPMEAFQYNVLEQRRTA</sequence>
<evidence type="ECO:0000256" key="1">
    <source>
        <dbReference type="ARBA" id="ARBA00001966"/>
    </source>
</evidence>
<evidence type="ECO:0000256" key="8">
    <source>
        <dbReference type="ARBA" id="ARBA00022714"/>
    </source>
</evidence>
<evidence type="ECO:0000256" key="13">
    <source>
        <dbReference type="ARBA" id="ARBA00034078"/>
    </source>
</evidence>
<dbReference type="PROSITE" id="PS51918">
    <property type="entry name" value="RADICAL_SAM"/>
    <property type="match status" value="1"/>
</dbReference>
<keyword evidence="11" id="KW-0408">Iron</keyword>
<dbReference type="UniPathway" id="UPA00078">
    <property type="reaction ID" value="UER00162"/>
</dbReference>
<dbReference type="Pfam" id="PF06968">
    <property type="entry name" value="BATS"/>
    <property type="match status" value="1"/>
</dbReference>
<keyword evidence="9" id="KW-0479">Metal-binding</keyword>
<dbReference type="SFLD" id="SFLDF00272">
    <property type="entry name" value="biotin_synthase"/>
    <property type="match status" value="1"/>
</dbReference>
<proteinExistence type="inferred from homology"/>
<evidence type="ECO:0000256" key="5">
    <source>
        <dbReference type="ARBA" id="ARBA00022485"/>
    </source>
</evidence>
<dbReference type="PANTHER" id="PTHR22976">
    <property type="entry name" value="BIOTIN SYNTHASE"/>
    <property type="match status" value="1"/>
</dbReference>
<keyword evidence="5" id="KW-0004">4Fe-4S</keyword>
<dbReference type="SMART" id="SM00876">
    <property type="entry name" value="BATS"/>
    <property type="match status" value="1"/>
</dbReference>
<evidence type="ECO:0000256" key="10">
    <source>
        <dbReference type="ARBA" id="ARBA00022756"/>
    </source>
</evidence>
<keyword evidence="10" id="KW-0093">Biotin biosynthesis</keyword>
<dbReference type="EC" id="2.8.1.6" evidence="4"/>
<keyword evidence="14" id="KW-1133">Transmembrane helix</keyword>
<organism evidence="17 18">
    <name type="scientific">Zygosaccharomyces mellis</name>
    <dbReference type="NCBI Taxonomy" id="42258"/>
    <lineage>
        <taxon>Eukaryota</taxon>
        <taxon>Fungi</taxon>
        <taxon>Dikarya</taxon>
        <taxon>Ascomycota</taxon>
        <taxon>Saccharomycotina</taxon>
        <taxon>Saccharomycetes</taxon>
        <taxon>Saccharomycetales</taxon>
        <taxon>Saccharomycetaceae</taxon>
        <taxon>Zygosaccharomyces</taxon>
    </lineage>
</organism>
<dbReference type="GO" id="GO:0005739">
    <property type="term" value="C:mitochondrion"/>
    <property type="evidence" value="ECO:0007669"/>
    <property type="project" value="TreeGrafter"/>
</dbReference>
<dbReference type="InterPro" id="IPR024177">
    <property type="entry name" value="Biotin_synthase"/>
</dbReference>
<dbReference type="PANTHER" id="PTHR22976:SF2">
    <property type="entry name" value="BIOTIN SYNTHASE, MITOCHONDRIAL"/>
    <property type="match status" value="1"/>
</dbReference>
<comment type="cofactor">
    <cofactor evidence="1">
        <name>[4Fe-4S] cluster</name>
        <dbReference type="ChEBI" id="CHEBI:49883"/>
    </cofactor>
</comment>
<name>A0A4C2DZT2_9SACH</name>
<keyword evidence="18" id="KW-1185">Reference proteome</keyword>
<dbReference type="GO" id="GO:0009102">
    <property type="term" value="P:biotin biosynthetic process"/>
    <property type="evidence" value="ECO:0007669"/>
    <property type="project" value="UniProtKB-UniPathway"/>
</dbReference>
<dbReference type="Pfam" id="PF04055">
    <property type="entry name" value="Radical_SAM"/>
    <property type="match status" value="1"/>
</dbReference>
<dbReference type="GO" id="GO:0051537">
    <property type="term" value="F:2 iron, 2 sulfur cluster binding"/>
    <property type="evidence" value="ECO:0007669"/>
    <property type="project" value="UniProtKB-KW"/>
</dbReference>
<reference evidence="17 18" key="1">
    <citation type="submission" date="2019-01" db="EMBL/GenBank/DDBJ databases">
        <title>Draft Genome Sequencing of Zygosaccharomyces mellis Ca-7.</title>
        <authorList>
            <person name="Shiwa Y."/>
            <person name="Kanesaki Y."/>
            <person name="Ishige T."/>
            <person name="Mura K."/>
            <person name="Hori T."/>
            <person name="Tamura T."/>
        </authorList>
    </citation>
    <scope>NUCLEOTIDE SEQUENCE [LARGE SCALE GENOMIC DNA]</scope>
    <source>
        <strain evidence="17 18">Ca-7</strain>
    </source>
</reference>
<dbReference type="SFLD" id="SFLDG01060">
    <property type="entry name" value="BATS_domain_containing"/>
    <property type="match status" value="1"/>
</dbReference>
<dbReference type="InterPro" id="IPR002684">
    <property type="entry name" value="Biotin_synth/BioAB"/>
</dbReference>
<keyword evidence="14" id="KW-0472">Membrane</keyword>
<dbReference type="SMART" id="SM00729">
    <property type="entry name" value="Elp3"/>
    <property type="match status" value="1"/>
</dbReference>
<dbReference type="CDD" id="cd01335">
    <property type="entry name" value="Radical_SAM"/>
    <property type="match status" value="1"/>
</dbReference>
<evidence type="ECO:0000256" key="7">
    <source>
        <dbReference type="ARBA" id="ARBA00022691"/>
    </source>
</evidence>
<evidence type="ECO:0000256" key="6">
    <source>
        <dbReference type="ARBA" id="ARBA00022679"/>
    </source>
</evidence>
<dbReference type="InterPro" id="IPR007197">
    <property type="entry name" value="rSAM"/>
</dbReference>
<keyword evidence="12" id="KW-0411">Iron-sulfur</keyword>
<dbReference type="GO" id="GO:0004076">
    <property type="term" value="F:biotin synthase activity"/>
    <property type="evidence" value="ECO:0007669"/>
    <property type="project" value="UniProtKB-EC"/>
</dbReference>
<evidence type="ECO:0000256" key="4">
    <source>
        <dbReference type="ARBA" id="ARBA00012236"/>
    </source>
</evidence>
<keyword evidence="6" id="KW-0808">Transferase</keyword>
<dbReference type="HAMAP" id="MF_01694">
    <property type="entry name" value="BioB"/>
    <property type="match status" value="1"/>
</dbReference>
<evidence type="ECO:0000259" key="16">
    <source>
        <dbReference type="PROSITE" id="PS51918"/>
    </source>
</evidence>
<dbReference type="EMBL" id="BIMX01000002">
    <property type="protein sequence ID" value="GCE97440.1"/>
    <property type="molecule type" value="Genomic_DNA"/>
</dbReference>
<dbReference type="OrthoDB" id="2414104at2759"/>
<dbReference type="InterPro" id="IPR058240">
    <property type="entry name" value="rSAM_sf"/>
</dbReference>
<evidence type="ECO:0000256" key="15">
    <source>
        <dbReference type="SAM" id="SignalP"/>
    </source>
</evidence>
<comment type="cofactor">
    <cofactor evidence="13">
        <name>[2Fe-2S] cluster</name>
        <dbReference type="ChEBI" id="CHEBI:190135"/>
    </cofactor>
</comment>
<protein>
    <recommendedName>
        <fullName evidence="4">biotin synthase</fullName>
        <ecNumber evidence="4">2.8.1.6</ecNumber>
    </recommendedName>
</protein>
<evidence type="ECO:0000256" key="12">
    <source>
        <dbReference type="ARBA" id="ARBA00023014"/>
    </source>
</evidence>
<comment type="pathway">
    <text evidence="2">Cofactor biosynthesis; biotin biosynthesis; biotin from 7,8-diaminononanoate: step 2/2.</text>
</comment>
<dbReference type="SUPFAM" id="SSF102114">
    <property type="entry name" value="Radical SAM enzymes"/>
    <property type="match status" value="1"/>
</dbReference>
<comment type="similarity">
    <text evidence="3">Belongs to the radical SAM superfamily. Biotin synthase family.</text>
</comment>
<evidence type="ECO:0000256" key="11">
    <source>
        <dbReference type="ARBA" id="ARBA00023004"/>
    </source>
</evidence>
<dbReference type="InterPro" id="IPR006638">
    <property type="entry name" value="Elp3/MiaA/NifB-like_rSAM"/>
</dbReference>
<feature type="transmembrane region" description="Helical" evidence="14">
    <location>
        <begin position="281"/>
        <end position="298"/>
    </location>
</feature>
<keyword evidence="15" id="KW-0732">Signal</keyword>
<evidence type="ECO:0000256" key="3">
    <source>
        <dbReference type="ARBA" id="ARBA00010765"/>
    </source>
</evidence>
<keyword evidence="14" id="KW-0812">Transmembrane</keyword>
<comment type="caution">
    <text evidence="17">The sequence shown here is derived from an EMBL/GenBank/DDBJ whole genome shotgun (WGS) entry which is preliminary data.</text>
</comment>
<dbReference type="Proteomes" id="UP000301737">
    <property type="component" value="Unassembled WGS sequence"/>
</dbReference>
<dbReference type="GO" id="GO:0051539">
    <property type="term" value="F:4 iron, 4 sulfur cluster binding"/>
    <property type="evidence" value="ECO:0007669"/>
    <property type="project" value="UniProtKB-KW"/>
</dbReference>
<evidence type="ECO:0000256" key="9">
    <source>
        <dbReference type="ARBA" id="ARBA00022723"/>
    </source>
</evidence>
<dbReference type="AlphaFoldDB" id="A0A4C2DZT2"/>
<dbReference type="SFLD" id="SFLDS00029">
    <property type="entry name" value="Radical_SAM"/>
    <property type="match status" value="1"/>
</dbReference>
<feature type="chain" id="PRO_5020603565" description="biotin synthase" evidence="15">
    <location>
        <begin position="17"/>
        <end position="657"/>
    </location>
</feature>
<evidence type="ECO:0000313" key="18">
    <source>
        <dbReference type="Proteomes" id="UP000301737"/>
    </source>
</evidence>
<accession>A0A4C2DZT2</accession>
<dbReference type="NCBIfam" id="TIGR00433">
    <property type="entry name" value="bioB"/>
    <property type="match status" value="1"/>
</dbReference>
<feature type="domain" description="Radical SAM core" evidence="16">
    <location>
        <begin position="360"/>
        <end position="586"/>
    </location>
</feature>
<feature type="transmembrane region" description="Helical" evidence="14">
    <location>
        <begin position="247"/>
        <end position="269"/>
    </location>
</feature>
<dbReference type="GO" id="GO:0046872">
    <property type="term" value="F:metal ion binding"/>
    <property type="evidence" value="ECO:0007669"/>
    <property type="project" value="UniProtKB-KW"/>
</dbReference>
<dbReference type="InterPro" id="IPR010722">
    <property type="entry name" value="BATS_dom"/>
</dbReference>
<dbReference type="InterPro" id="IPR013785">
    <property type="entry name" value="Aldolase_TIM"/>
</dbReference>
<feature type="signal peptide" evidence="15">
    <location>
        <begin position="1"/>
        <end position="16"/>
    </location>
</feature>
<keyword evidence="8" id="KW-0001">2Fe-2S</keyword>
<gene>
    <name evidence="17" type="primary">BIO2</name>
    <name evidence="17" type="ORF">ZYGM_000475</name>
</gene>